<organism evidence="1 2">
    <name type="scientific">Digitaria exilis</name>
    <dbReference type="NCBI Taxonomy" id="1010633"/>
    <lineage>
        <taxon>Eukaryota</taxon>
        <taxon>Viridiplantae</taxon>
        <taxon>Streptophyta</taxon>
        <taxon>Embryophyta</taxon>
        <taxon>Tracheophyta</taxon>
        <taxon>Spermatophyta</taxon>
        <taxon>Magnoliopsida</taxon>
        <taxon>Liliopsida</taxon>
        <taxon>Poales</taxon>
        <taxon>Poaceae</taxon>
        <taxon>PACMAD clade</taxon>
        <taxon>Panicoideae</taxon>
        <taxon>Panicodae</taxon>
        <taxon>Paniceae</taxon>
        <taxon>Anthephorinae</taxon>
        <taxon>Digitaria</taxon>
    </lineage>
</organism>
<evidence type="ECO:0000313" key="1">
    <source>
        <dbReference type="EMBL" id="KAF8724033.1"/>
    </source>
</evidence>
<sequence length="89" mass="9949">MMLPPWNKILRALPPFVVIRSNHDGGSGRSLDQVSLLFRWQKQDGEKHERRLCSILPTGMVAAIHWAVALLLVESSMAHEGHLPVQSSV</sequence>
<protein>
    <submittedName>
        <fullName evidence="1">Uncharacterized protein</fullName>
    </submittedName>
</protein>
<accession>A0A835EZQ5</accession>
<comment type="caution">
    <text evidence="1">The sequence shown here is derived from an EMBL/GenBank/DDBJ whole genome shotgun (WGS) entry which is preliminary data.</text>
</comment>
<proteinExistence type="predicted"/>
<name>A0A835EZQ5_9POAL</name>
<dbReference type="Proteomes" id="UP000636709">
    <property type="component" value="Unassembled WGS sequence"/>
</dbReference>
<keyword evidence="2" id="KW-1185">Reference proteome</keyword>
<dbReference type="AlphaFoldDB" id="A0A835EZQ5"/>
<evidence type="ECO:0000313" key="2">
    <source>
        <dbReference type="Proteomes" id="UP000636709"/>
    </source>
</evidence>
<reference evidence="1" key="1">
    <citation type="submission" date="2020-07" db="EMBL/GenBank/DDBJ databases">
        <title>Genome sequence and genetic diversity analysis of an under-domesticated orphan crop, white fonio (Digitaria exilis).</title>
        <authorList>
            <person name="Bennetzen J.L."/>
            <person name="Chen S."/>
            <person name="Ma X."/>
            <person name="Wang X."/>
            <person name="Yssel A.E.J."/>
            <person name="Chaluvadi S.R."/>
            <person name="Johnson M."/>
            <person name="Gangashetty P."/>
            <person name="Hamidou F."/>
            <person name="Sanogo M.D."/>
            <person name="Zwaenepoel A."/>
            <person name="Wallace J."/>
            <person name="Van De Peer Y."/>
            <person name="Van Deynze A."/>
        </authorList>
    </citation>
    <scope>NUCLEOTIDE SEQUENCE</scope>
    <source>
        <tissue evidence="1">Leaves</tissue>
    </source>
</reference>
<gene>
    <name evidence="1" type="ORF">HU200_021042</name>
</gene>
<dbReference type="EMBL" id="JACEFO010001663">
    <property type="protein sequence ID" value="KAF8724033.1"/>
    <property type="molecule type" value="Genomic_DNA"/>
</dbReference>